<reference evidence="1 2" key="1">
    <citation type="submission" date="2016-02" db="EMBL/GenBank/DDBJ databases">
        <title>Genome sequence of Clostridium thermobutyricum DSM 4928.</title>
        <authorList>
            <person name="Poehlein A."/>
            <person name="Daniel R."/>
        </authorList>
    </citation>
    <scope>NUCLEOTIDE SEQUENCE [LARGE SCALE GENOMIC DNA]</scope>
    <source>
        <strain evidence="1 2">DSM 4928</strain>
    </source>
</reference>
<evidence type="ECO:0000313" key="1">
    <source>
        <dbReference type="EMBL" id="OPX47835.1"/>
    </source>
</evidence>
<dbReference type="Proteomes" id="UP000191448">
    <property type="component" value="Unassembled WGS sequence"/>
</dbReference>
<evidence type="ECO:0000313" key="2">
    <source>
        <dbReference type="Proteomes" id="UP000191448"/>
    </source>
</evidence>
<protein>
    <submittedName>
        <fullName evidence="1">Uncharacterized protein</fullName>
    </submittedName>
</protein>
<name>A0A1V4SV12_9CLOT</name>
<proteinExistence type="predicted"/>
<dbReference type="AlphaFoldDB" id="A0A1V4SV12"/>
<dbReference type="RefSeq" id="WP_080022622.1">
    <property type="nucleotide sequence ID" value="NZ_LTAY01000037.1"/>
</dbReference>
<comment type="caution">
    <text evidence="1">The sequence shown here is derived from an EMBL/GenBank/DDBJ whole genome shotgun (WGS) entry which is preliminary data.</text>
</comment>
<dbReference type="EMBL" id="LTAY01000037">
    <property type="protein sequence ID" value="OPX47835.1"/>
    <property type="molecule type" value="Genomic_DNA"/>
</dbReference>
<accession>A0A1V4SV12</accession>
<organism evidence="1 2">
    <name type="scientific">Clostridium thermobutyricum DSM 4928</name>
    <dbReference type="NCBI Taxonomy" id="1121339"/>
    <lineage>
        <taxon>Bacteria</taxon>
        <taxon>Bacillati</taxon>
        <taxon>Bacillota</taxon>
        <taxon>Clostridia</taxon>
        <taxon>Eubacteriales</taxon>
        <taxon>Clostridiaceae</taxon>
        <taxon>Clostridium</taxon>
    </lineage>
</organism>
<sequence>MNSLSIDKKEFKKIDLRFRSHISSIMMSTYEEFENKLIEFFEFIDNNELIRKFINEYNTKEYDIKTILSEREVYCAELYDIGTTTREKVSFVYQLLKYALSDEYESSINNIYTFYRGETNYNSATKAFNNHVTRALLEEIRLYMEELRIDMEEDGILKIEVNGDQSQVIVGKDNSTIHAVQDNKVIGKEDVVNLATMIKSFINEIKKEPNISKEIREEIEDSLELAREQLLSDSPKKGRIKNAISSLSDILTITNLGIGVIEAGKSIIQGLQSFLY</sequence>
<gene>
    <name evidence="1" type="ORF">CLTHE_14060</name>
</gene>